<dbReference type="FunCoup" id="F1A060">
    <property type="interactions" value="3"/>
</dbReference>
<dbReference type="PANTHER" id="PTHR31586:SF1">
    <property type="entry name" value="CYTOCHROME C OXIDASE ASSEMBLY PROTEIN COX20, MITOCHONDRIAL"/>
    <property type="match status" value="1"/>
</dbReference>
<accession>F1A060</accession>
<evidence type="ECO:0000256" key="10">
    <source>
        <dbReference type="SAM" id="Phobius"/>
    </source>
</evidence>
<organism evidence="11 12">
    <name type="scientific">Dictyostelium purpureum</name>
    <name type="common">Slime mold</name>
    <dbReference type="NCBI Taxonomy" id="5786"/>
    <lineage>
        <taxon>Eukaryota</taxon>
        <taxon>Amoebozoa</taxon>
        <taxon>Evosea</taxon>
        <taxon>Eumycetozoa</taxon>
        <taxon>Dictyostelia</taxon>
        <taxon>Dictyosteliales</taxon>
        <taxon>Dictyosteliaceae</taxon>
        <taxon>Dictyostelium</taxon>
    </lineage>
</organism>
<dbReference type="eggNOG" id="ENOG502RIBJ">
    <property type="taxonomic scope" value="Eukaryota"/>
</dbReference>
<keyword evidence="12" id="KW-1185">Reference proteome</keyword>
<dbReference type="OrthoDB" id="14603at2759"/>
<dbReference type="InParanoid" id="F1A060"/>
<dbReference type="Pfam" id="PF12597">
    <property type="entry name" value="Cox20"/>
    <property type="match status" value="1"/>
</dbReference>
<dbReference type="GeneID" id="10510527"/>
<name>F1A060_DICPU</name>
<feature type="transmembrane region" description="Helical" evidence="10">
    <location>
        <begin position="53"/>
        <end position="72"/>
    </location>
</feature>
<dbReference type="GO" id="GO:0005743">
    <property type="term" value="C:mitochondrial inner membrane"/>
    <property type="evidence" value="ECO:0007669"/>
    <property type="project" value="UniProtKB-SubCell"/>
</dbReference>
<dbReference type="KEGG" id="dpp:DICPUDRAFT_83644"/>
<evidence type="ECO:0000256" key="3">
    <source>
        <dbReference type="ARBA" id="ARBA00017689"/>
    </source>
</evidence>
<evidence type="ECO:0000256" key="7">
    <source>
        <dbReference type="ARBA" id="ARBA00023128"/>
    </source>
</evidence>
<keyword evidence="5" id="KW-0999">Mitochondrion inner membrane</keyword>
<evidence type="ECO:0000256" key="1">
    <source>
        <dbReference type="ARBA" id="ARBA00004273"/>
    </source>
</evidence>
<dbReference type="Proteomes" id="UP000001064">
    <property type="component" value="Unassembled WGS sequence"/>
</dbReference>
<keyword evidence="9" id="KW-0175">Coiled coil</keyword>
<dbReference type="GO" id="GO:0033617">
    <property type="term" value="P:mitochondrial respiratory chain complex IV assembly"/>
    <property type="evidence" value="ECO:0000318"/>
    <property type="project" value="GO_Central"/>
</dbReference>
<dbReference type="PRINTS" id="PR02049">
    <property type="entry name" value="PROTEINF36A"/>
</dbReference>
<evidence type="ECO:0000313" key="12">
    <source>
        <dbReference type="Proteomes" id="UP000001064"/>
    </source>
</evidence>
<evidence type="ECO:0000256" key="5">
    <source>
        <dbReference type="ARBA" id="ARBA00022792"/>
    </source>
</evidence>
<dbReference type="InterPro" id="IPR022533">
    <property type="entry name" value="Cox20"/>
</dbReference>
<sequence length="139" mass="15857">MSDNKNSNNPQSLENNSNIHMYQLPNEDVNEARTGKGFFDRDISKIPCFKPSLLYGIGSALAVTLLTSFFPLKGRLKSPDYGIISFLIVSGGYWPICNYNHNVQNKKIKQLMDAQVAEMNRKEQEKLKMAEELKKQENK</sequence>
<dbReference type="AlphaFoldDB" id="F1A060"/>
<keyword evidence="6 10" id="KW-1133">Transmembrane helix</keyword>
<protein>
    <recommendedName>
        <fullName evidence="3">Cytochrome c oxidase assembly protein COX20, mitochondrial</fullName>
    </recommendedName>
</protein>
<comment type="subcellular location">
    <subcellularLocation>
        <location evidence="1">Mitochondrion inner membrane</location>
    </subcellularLocation>
</comment>
<dbReference type="GO" id="GO:0005739">
    <property type="term" value="C:mitochondrion"/>
    <property type="evidence" value="ECO:0000318"/>
    <property type="project" value="GO_Central"/>
</dbReference>
<dbReference type="RefSeq" id="XP_003293046.1">
    <property type="nucleotide sequence ID" value="XM_003292998.1"/>
</dbReference>
<dbReference type="EMBL" id="GL871330">
    <property type="protein sequence ID" value="EGC30422.1"/>
    <property type="molecule type" value="Genomic_DNA"/>
</dbReference>
<keyword evidence="7" id="KW-0496">Mitochondrion</keyword>
<evidence type="ECO:0000256" key="2">
    <source>
        <dbReference type="ARBA" id="ARBA00009575"/>
    </source>
</evidence>
<comment type="similarity">
    <text evidence="2">Belongs to the COX20 family.</text>
</comment>
<evidence type="ECO:0000313" key="11">
    <source>
        <dbReference type="EMBL" id="EGC30422.1"/>
    </source>
</evidence>
<evidence type="ECO:0000256" key="9">
    <source>
        <dbReference type="SAM" id="Coils"/>
    </source>
</evidence>
<evidence type="ECO:0000256" key="8">
    <source>
        <dbReference type="ARBA" id="ARBA00023136"/>
    </source>
</evidence>
<gene>
    <name evidence="11" type="ORF">DICPUDRAFT_83644</name>
</gene>
<feature type="transmembrane region" description="Helical" evidence="10">
    <location>
        <begin position="79"/>
        <end position="96"/>
    </location>
</feature>
<dbReference type="PANTHER" id="PTHR31586">
    <property type="entry name" value="CYTOCHROME C OXIDASE PROTEIN 20"/>
    <property type="match status" value="1"/>
</dbReference>
<reference evidence="12" key="1">
    <citation type="journal article" date="2011" name="Genome Biol.">
        <title>Comparative genomics of the social amoebae Dictyostelium discoideum and Dictyostelium purpureum.</title>
        <authorList>
            <consortium name="US DOE Joint Genome Institute (JGI-PGF)"/>
            <person name="Sucgang R."/>
            <person name="Kuo A."/>
            <person name="Tian X."/>
            <person name="Salerno W."/>
            <person name="Parikh A."/>
            <person name="Feasley C.L."/>
            <person name="Dalin E."/>
            <person name="Tu H."/>
            <person name="Huang E."/>
            <person name="Barry K."/>
            <person name="Lindquist E."/>
            <person name="Shapiro H."/>
            <person name="Bruce D."/>
            <person name="Schmutz J."/>
            <person name="Salamov A."/>
            <person name="Fey P."/>
            <person name="Gaudet P."/>
            <person name="Anjard C."/>
            <person name="Babu M.M."/>
            <person name="Basu S."/>
            <person name="Bushmanova Y."/>
            <person name="van der Wel H."/>
            <person name="Katoh-Kurasawa M."/>
            <person name="Dinh C."/>
            <person name="Coutinho P.M."/>
            <person name="Saito T."/>
            <person name="Elias M."/>
            <person name="Schaap P."/>
            <person name="Kay R.R."/>
            <person name="Henrissat B."/>
            <person name="Eichinger L."/>
            <person name="Rivero F."/>
            <person name="Putnam N.H."/>
            <person name="West C.M."/>
            <person name="Loomis W.F."/>
            <person name="Chisholm R.L."/>
            <person name="Shaulsky G."/>
            <person name="Strassmann J.E."/>
            <person name="Queller D.C."/>
            <person name="Kuspa A."/>
            <person name="Grigoriev I.V."/>
        </authorList>
    </citation>
    <scope>NUCLEOTIDE SEQUENCE [LARGE SCALE GENOMIC DNA]</scope>
    <source>
        <strain evidence="12">QSDP1</strain>
    </source>
</reference>
<feature type="coiled-coil region" evidence="9">
    <location>
        <begin position="105"/>
        <end position="139"/>
    </location>
</feature>
<proteinExistence type="inferred from homology"/>
<evidence type="ECO:0000256" key="4">
    <source>
        <dbReference type="ARBA" id="ARBA00022692"/>
    </source>
</evidence>
<keyword evidence="4 10" id="KW-0812">Transmembrane</keyword>
<dbReference type="VEuPathDB" id="AmoebaDB:DICPUDRAFT_83644"/>
<dbReference type="OMA" id="WPICNYN"/>
<keyword evidence="8 10" id="KW-0472">Membrane</keyword>
<evidence type="ECO:0000256" key="6">
    <source>
        <dbReference type="ARBA" id="ARBA00022989"/>
    </source>
</evidence>